<dbReference type="OrthoDB" id="5373226at2"/>
<proteinExistence type="predicted"/>
<dbReference type="InterPro" id="IPR008792">
    <property type="entry name" value="PQQD"/>
</dbReference>
<evidence type="ECO:0000313" key="2">
    <source>
        <dbReference type="Proteomes" id="UP000053091"/>
    </source>
</evidence>
<dbReference type="STRING" id="1678841.TBC1_11290"/>
<dbReference type="Pfam" id="PF05402">
    <property type="entry name" value="PqqD"/>
    <property type="match status" value="1"/>
</dbReference>
<gene>
    <name evidence="1" type="ORF">TBC1_11290</name>
</gene>
<protein>
    <submittedName>
        <fullName evidence="1">Coenzyme PQQ synthesis protein D</fullName>
    </submittedName>
</protein>
<name>A0A0S7BXA8_9BACT</name>
<reference evidence="1" key="1">
    <citation type="journal article" date="2015" name="Genome Announc.">
        <title>Draft Genome Sequence of Bacteroidales Strain TBC1, a Novel Isolate from a Methanogenic Wastewater Treatment System.</title>
        <authorList>
            <person name="Tourlousse D.M."/>
            <person name="Matsuura N."/>
            <person name="Sun L."/>
            <person name="Toyonaga M."/>
            <person name="Kuroda K."/>
            <person name="Ohashi A."/>
            <person name="Cruz R."/>
            <person name="Yamaguchi T."/>
            <person name="Sekiguchi Y."/>
        </authorList>
    </citation>
    <scope>NUCLEOTIDE SEQUENCE [LARGE SCALE GENOMIC DNA]</scope>
    <source>
        <strain evidence="1">TBC1</strain>
    </source>
</reference>
<keyword evidence="2" id="KW-1185">Reference proteome</keyword>
<evidence type="ECO:0000313" key="1">
    <source>
        <dbReference type="EMBL" id="GAP42161.1"/>
    </source>
</evidence>
<dbReference type="EMBL" id="DF968182">
    <property type="protein sequence ID" value="GAP42161.1"/>
    <property type="molecule type" value="Genomic_DNA"/>
</dbReference>
<accession>A0A0S7BXA8</accession>
<dbReference type="Proteomes" id="UP000053091">
    <property type="component" value="Unassembled WGS sequence"/>
</dbReference>
<dbReference type="AlphaFoldDB" id="A0A0S7BXA8"/>
<sequence>MLLLRYFVIQCKTIEKVMKIKHQIAVSDTGFLFNPSTGESFTVNPVGAEIINLLRQGFTREQIIDEITGNYAVERNSFEKDLHEFAGIMKMYQLLDKDE</sequence>
<organism evidence="1">
    <name type="scientific">Lentimicrobium saccharophilum</name>
    <dbReference type="NCBI Taxonomy" id="1678841"/>
    <lineage>
        <taxon>Bacteria</taxon>
        <taxon>Pseudomonadati</taxon>
        <taxon>Bacteroidota</taxon>
        <taxon>Bacteroidia</taxon>
        <taxon>Bacteroidales</taxon>
        <taxon>Lentimicrobiaceae</taxon>
        <taxon>Lentimicrobium</taxon>
    </lineage>
</organism>
<dbReference type="Gene3D" id="1.10.10.1150">
    <property type="entry name" value="Coenzyme PQQ synthesis protein D (PqqD)"/>
    <property type="match status" value="1"/>
</dbReference>
<dbReference type="InterPro" id="IPR041881">
    <property type="entry name" value="PqqD_sf"/>
</dbReference>